<comment type="caution">
    <text evidence="3">The sequence shown here is derived from an EMBL/GenBank/DDBJ whole genome shotgun (WGS) entry which is preliminary data.</text>
</comment>
<feature type="transmembrane region" description="Helical" evidence="2">
    <location>
        <begin position="460"/>
        <end position="478"/>
    </location>
</feature>
<dbReference type="Proteomes" id="UP000244223">
    <property type="component" value="Unassembled WGS sequence"/>
</dbReference>
<feature type="transmembrane region" description="Helical" evidence="2">
    <location>
        <begin position="309"/>
        <end position="326"/>
    </location>
</feature>
<sequence>MSEIKIEQIDDDGFLLGDNEPTQAENALLREIKGDTSTIINLMKGTQRLQREALKATQAVIKPKGNQSSNVRPSVNLVHPNRQSSGNQTQRVNLNHPNRPTANNSTAQQANNTARPRIQQNQLGGTNSAQPPERASTLNRQRDANGRFVGADNQASDNTQGYGNRDSRGRFVRGNGQGAAERAVSSRLTDSLKDLNNNLTLNANTDRIDPMIDAMKEVGDIAKVGIDAGKKALSVSNTLIAKPAMALGRGIKGLFKPKTDTINSPVAWYKRIWRTLERGNRQDQTQHLQEQRRLDELVRGQGQRGSADSGFLMMLGLGVAALLAAIKNIKFPSLGDIKDKLKVLGTDNQSPVPFVKVPKVGGTIIQANPALKWLSETKVGQAINKFLKRLPFISSAIEAGAGGINAVNIANDANLTEEQKQRKQSENAGATAGAIGGGLGGATAGAALGAKLGLMTGNPIIAAVGGIVGGLVGGWLGTDTGRLVGDKIGGWVDDLRKADIVGRISNAWNGFIEKITPSFSGMADKVIDFLKPKAEKPIDIVKNTPTKKMSLGGKAVPIVGDVYADKSSELYKNYQKWKEADTNGKGIITLDDFKKSKYVKQNPN</sequence>
<gene>
    <name evidence="3" type="ORF">C8N29_1241</name>
</gene>
<reference evidence="3 4" key="1">
    <citation type="submission" date="2018-04" db="EMBL/GenBank/DDBJ databases">
        <title>Genomic Encyclopedia of Archaeal and Bacterial Type Strains, Phase II (KMG-II): from individual species to whole genera.</title>
        <authorList>
            <person name="Goeker M."/>
        </authorList>
    </citation>
    <scope>NUCLEOTIDE SEQUENCE [LARGE SCALE GENOMIC DNA]</scope>
    <source>
        <strain evidence="3 4">DSM 5822</strain>
    </source>
</reference>
<feature type="compositionally biased region" description="Polar residues" evidence="1">
    <location>
        <begin position="118"/>
        <end position="130"/>
    </location>
</feature>
<feature type="transmembrane region" description="Helical" evidence="2">
    <location>
        <begin position="428"/>
        <end position="448"/>
    </location>
</feature>
<evidence type="ECO:0000256" key="2">
    <source>
        <dbReference type="SAM" id="Phobius"/>
    </source>
</evidence>
<name>A0A2T5ITD6_9GAMM</name>
<keyword evidence="2" id="KW-1133">Transmembrane helix</keyword>
<evidence type="ECO:0000313" key="4">
    <source>
        <dbReference type="Proteomes" id="UP000244223"/>
    </source>
</evidence>
<keyword evidence="2" id="KW-0812">Transmembrane</keyword>
<feature type="compositionally biased region" description="Low complexity" evidence="1">
    <location>
        <begin position="101"/>
        <end position="114"/>
    </location>
</feature>
<feature type="compositionally biased region" description="Polar residues" evidence="1">
    <location>
        <begin position="153"/>
        <end position="162"/>
    </location>
</feature>
<proteinExistence type="predicted"/>
<evidence type="ECO:0000313" key="3">
    <source>
        <dbReference type="EMBL" id="PTQ87079.1"/>
    </source>
</evidence>
<keyword evidence="4" id="KW-1185">Reference proteome</keyword>
<feature type="compositionally biased region" description="Polar residues" evidence="1">
    <location>
        <begin position="81"/>
        <end position="100"/>
    </location>
</feature>
<feature type="region of interest" description="Disordered" evidence="1">
    <location>
        <begin position="59"/>
        <end position="177"/>
    </location>
</feature>
<evidence type="ECO:0000256" key="1">
    <source>
        <dbReference type="SAM" id="MobiDB-lite"/>
    </source>
</evidence>
<protein>
    <recommendedName>
        <fullName evidence="5">EF-hand domain-containing protein</fullName>
    </recommendedName>
</protein>
<dbReference type="EMBL" id="QAON01000024">
    <property type="protein sequence ID" value="PTQ87079.1"/>
    <property type="molecule type" value="Genomic_DNA"/>
</dbReference>
<evidence type="ECO:0008006" key="5">
    <source>
        <dbReference type="Google" id="ProtNLM"/>
    </source>
</evidence>
<organism evidence="3 4">
    <name type="scientific">Agitococcus lubricus</name>
    <dbReference type="NCBI Taxonomy" id="1077255"/>
    <lineage>
        <taxon>Bacteria</taxon>
        <taxon>Pseudomonadati</taxon>
        <taxon>Pseudomonadota</taxon>
        <taxon>Gammaproteobacteria</taxon>
        <taxon>Moraxellales</taxon>
        <taxon>Moraxellaceae</taxon>
        <taxon>Agitococcus</taxon>
    </lineage>
</organism>
<keyword evidence="2" id="KW-0472">Membrane</keyword>
<dbReference type="AlphaFoldDB" id="A0A2T5ITD6"/>
<accession>A0A2T5ITD6</accession>
<feature type="non-terminal residue" evidence="3">
    <location>
        <position position="604"/>
    </location>
</feature>